<accession>A0A6I7HKR3</accession>
<evidence type="ECO:0000313" key="1">
    <source>
        <dbReference type="EMBL" id="RCW22481.1"/>
    </source>
</evidence>
<dbReference type="Proteomes" id="UP000252582">
    <property type="component" value="Unassembled WGS sequence"/>
</dbReference>
<gene>
    <name evidence="1" type="ORF">DFR48_1083</name>
</gene>
<organism evidence="1 2">
    <name type="scientific">Ciceribacter lividus</name>
    <dbReference type="NCBI Taxonomy" id="1197950"/>
    <lineage>
        <taxon>Bacteria</taxon>
        <taxon>Pseudomonadati</taxon>
        <taxon>Pseudomonadota</taxon>
        <taxon>Alphaproteobacteria</taxon>
        <taxon>Hyphomicrobiales</taxon>
        <taxon>Rhizobiaceae</taxon>
        <taxon>Ciceribacter</taxon>
    </lineage>
</organism>
<evidence type="ECO:0000313" key="2">
    <source>
        <dbReference type="Proteomes" id="UP000252582"/>
    </source>
</evidence>
<protein>
    <submittedName>
        <fullName evidence="1">Capsular polysaccharide biosynthesis protein</fullName>
    </submittedName>
</protein>
<dbReference type="GO" id="GO:0015774">
    <property type="term" value="P:polysaccharide transport"/>
    <property type="evidence" value="ECO:0007669"/>
    <property type="project" value="InterPro"/>
</dbReference>
<name>A0A6I7HKR3_9HYPH</name>
<reference evidence="1 2" key="1">
    <citation type="submission" date="2018-07" db="EMBL/GenBank/DDBJ databases">
        <title>Genomic Encyclopedia of Type Strains, Phase IV (KMG-IV): sequencing the most valuable type-strain genomes for metagenomic binning, comparative biology and taxonomic classification.</title>
        <authorList>
            <person name="Goeker M."/>
        </authorList>
    </citation>
    <scope>NUCLEOTIDE SEQUENCE [LARGE SCALE GENOMIC DNA]</scope>
    <source>
        <strain evidence="1 2">DSM 25528</strain>
    </source>
</reference>
<proteinExistence type="predicted"/>
<dbReference type="EMBL" id="QPIX01000008">
    <property type="protein sequence ID" value="RCW22481.1"/>
    <property type="molecule type" value="Genomic_DNA"/>
</dbReference>
<dbReference type="Pfam" id="PF05159">
    <property type="entry name" value="Capsule_synth"/>
    <property type="match status" value="2"/>
</dbReference>
<dbReference type="CDD" id="cd16440">
    <property type="entry name" value="beta_Kdo_transferase_KpsC_1"/>
    <property type="match status" value="1"/>
</dbReference>
<dbReference type="InterPro" id="IPR007833">
    <property type="entry name" value="Capsule_polysaccharide_synth"/>
</dbReference>
<keyword evidence="2" id="KW-1185">Reference proteome</keyword>
<dbReference type="AlphaFoldDB" id="A0A6I7HKR3"/>
<sequence>MNAVSTPLPSKKVVHKYRTTSWALSRNPTLRVALGGRISYLPPSLERGKGAVMVGWGRRPSGLQAVIAAKKSGSPFLLLEDGFLRSIDRNSSSLSFAFDSQGIYYDATAPSTLEELIRQGLSEEERKRATDIIARWRLLRLSKYNADPEFEGVLPDRYVLVVDQVANDCSVEFGLANSKSFGEMLEAALRDNPSSTILVKVHPDTLDGVKTGYFDLASLKADPKIRIIADRCHAARLIAQAEKVYTVTSQMGFEALIWGKPLRCFGMPFYAGWGLTQDVLPAPVRRGPASLEQLIFAALVRYPRYVDPANGLARCEVETVMEYIGLQRLAAREQHKTSGVVVEDDSANVSRNISRPRALANGVSLWLKEVGLLRR</sequence>
<comment type="caution">
    <text evidence="1">The sequence shown here is derived from an EMBL/GenBank/DDBJ whole genome shotgun (WGS) entry which is preliminary data.</text>
</comment>
<dbReference type="GO" id="GO:0000271">
    <property type="term" value="P:polysaccharide biosynthetic process"/>
    <property type="evidence" value="ECO:0007669"/>
    <property type="project" value="InterPro"/>
</dbReference>